<evidence type="ECO:0000313" key="1">
    <source>
        <dbReference type="EMBL" id="RBM69139.1"/>
    </source>
</evidence>
<proteinExistence type="predicted"/>
<gene>
    <name evidence="1" type="ORF">DLR72_06855</name>
</gene>
<dbReference type="AlphaFoldDB" id="A0ABD7FWT7"/>
<accession>A0ABD7FWT7</accession>
<sequence>MSFTYLPPKPTTSGGGGGSLTPDAVYEFEDIANAAVITKGLGPLRLERFGDLVHLSGSFTVNVDKASGVERFLTIPEDCMPSEGRLLPSIAFKDYAQGVVLNVRVDTTNQRCWVENWGSKSLPVFGAVVTVDASYRLT</sequence>
<dbReference type="EMBL" id="QKKU01000044">
    <property type="protein sequence ID" value="RBM69139.1"/>
    <property type="molecule type" value="Genomic_DNA"/>
</dbReference>
<comment type="caution">
    <text evidence="1">The sequence shown here is derived from an EMBL/GenBank/DDBJ whole genome shotgun (WGS) entry which is preliminary data.</text>
</comment>
<dbReference type="RefSeq" id="WP_095482478.1">
    <property type="nucleotide sequence ID" value="NZ_CAWQMY010000108.1"/>
</dbReference>
<protein>
    <submittedName>
        <fullName evidence="1">Uncharacterized protein</fullName>
    </submittedName>
</protein>
<reference evidence="1 2" key="1">
    <citation type="submission" date="2018-06" db="EMBL/GenBank/DDBJ databases">
        <title>Draft genome sequences of nine Vibrio sp. clinical isolates from across the United States representing the closest known relative of Vibrio cholerae.</title>
        <authorList>
            <person name="Islam M.T."/>
            <person name="Liang K."/>
            <person name="Im M.S."/>
            <person name="Winkjer J."/>
            <person name="Busby S."/>
            <person name="Batra D."/>
            <person name="Rowe L."/>
            <person name="Tarr C.L."/>
            <person name="Boucher Y."/>
        </authorList>
    </citation>
    <scope>NUCLEOTIDE SEQUENCE [LARGE SCALE GENOMIC DNA]</scope>
    <source>
        <strain evidence="1 2">2017V-1110</strain>
    </source>
</reference>
<evidence type="ECO:0000313" key="2">
    <source>
        <dbReference type="Proteomes" id="UP000252199"/>
    </source>
</evidence>
<organism evidence="1 2">
    <name type="scientific">Vibrio paracholerae</name>
    <dbReference type="NCBI Taxonomy" id="650003"/>
    <lineage>
        <taxon>Bacteria</taxon>
        <taxon>Pseudomonadati</taxon>
        <taxon>Pseudomonadota</taxon>
        <taxon>Gammaproteobacteria</taxon>
        <taxon>Vibrionales</taxon>
        <taxon>Vibrionaceae</taxon>
        <taxon>Vibrio</taxon>
    </lineage>
</organism>
<dbReference type="Proteomes" id="UP000252199">
    <property type="component" value="Unassembled WGS sequence"/>
</dbReference>
<name>A0ABD7FWT7_9VIBR</name>